<name>A0A1H6K7B3_9FLAO</name>
<gene>
    <name evidence="1" type="ORF">SAMN02927937_00992</name>
</gene>
<evidence type="ECO:0000313" key="1">
    <source>
        <dbReference type="EMBL" id="SEH71117.1"/>
    </source>
</evidence>
<sequence length="135" mass="15661">MIFVFISNCTILNAQSALDQFNIENANNSTEKPIKVSLRKLYNNPEKYNGKVISVTGFMIIEFEGTAIYDTKNRNRKNKTNLKYWLMMSKKDIHKLEGECTHKYATVIGQFNRNIKGHFGMFNGCIMNIRNIELK</sequence>
<reference evidence="1 2" key="1">
    <citation type="submission" date="2016-10" db="EMBL/GenBank/DDBJ databases">
        <authorList>
            <person name="de Groot N.N."/>
        </authorList>
    </citation>
    <scope>NUCLEOTIDE SEQUENCE [LARGE SCALE GENOMIC DNA]</scope>
    <source>
        <strain evidence="1 2">CGMCC 1.10825</strain>
    </source>
</reference>
<accession>A0A1H6K7B3</accession>
<evidence type="ECO:0008006" key="3">
    <source>
        <dbReference type="Google" id="ProtNLM"/>
    </source>
</evidence>
<proteinExistence type="predicted"/>
<keyword evidence="2" id="KW-1185">Reference proteome</keyword>
<dbReference type="Proteomes" id="UP000199634">
    <property type="component" value="Unassembled WGS sequence"/>
</dbReference>
<dbReference type="OrthoDB" id="6293428at2"/>
<dbReference type="EMBL" id="FNXE01000010">
    <property type="protein sequence ID" value="SEH71117.1"/>
    <property type="molecule type" value="Genomic_DNA"/>
</dbReference>
<organism evidence="1 2">
    <name type="scientific">Paenimyroides marinum</name>
    <dbReference type="NCBI Taxonomy" id="1159016"/>
    <lineage>
        <taxon>Bacteria</taxon>
        <taxon>Pseudomonadati</taxon>
        <taxon>Bacteroidota</taxon>
        <taxon>Flavobacteriia</taxon>
        <taxon>Flavobacteriales</taxon>
        <taxon>Flavobacteriaceae</taxon>
        <taxon>Paenimyroides</taxon>
    </lineage>
</organism>
<dbReference type="RefSeq" id="WP_091096971.1">
    <property type="nucleotide sequence ID" value="NZ_FNXE01000010.1"/>
</dbReference>
<evidence type="ECO:0000313" key="2">
    <source>
        <dbReference type="Proteomes" id="UP000199634"/>
    </source>
</evidence>
<protein>
    <recommendedName>
        <fullName evidence="3">DUF4431 domain-containing protein</fullName>
    </recommendedName>
</protein>
<dbReference type="AlphaFoldDB" id="A0A1H6K7B3"/>